<evidence type="ECO:0000313" key="2">
    <source>
        <dbReference type="EMBL" id="MFC7403602.1"/>
    </source>
</evidence>
<evidence type="ECO:0000313" key="3">
    <source>
        <dbReference type="Proteomes" id="UP001596455"/>
    </source>
</evidence>
<proteinExistence type="predicted"/>
<dbReference type="PANTHER" id="PTHR21310:SF42">
    <property type="entry name" value="BIFUNCTIONAL AAC_APH"/>
    <property type="match status" value="1"/>
</dbReference>
<dbReference type="GO" id="GO:0016740">
    <property type="term" value="F:transferase activity"/>
    <property type="evidence" value="ECO:0007669"/>
    <property type="project" value="UniProtKB-KW"/>
</dbReference>
<dbReference type="PANTHER" id="PTHR21310">
    <property type="entry name" value="AMINOGLYCOSIDE PHOSPHOTRANSFERASE-RELATED-RELATED"/>
    <property type="match status" value="1"/>
</dbReference>
<evidence type="ECO:0000259" key="1">
    <source>
        <dbReference type="Pfam" id="PF01636"/>
    </source>
</evidence>
<accession>A0ABW2Q4V7</accession>
<dbReference type="EMBL" id="JBHTCQ010000001">
    <property type="protein sequence ID" value="MFC7403602.1"/>
    <property type="molecule type" value="Genomic_DNA"/>
</dbReference>
<dbReference type="Gene3D" id="3.30.200.20">
    <property type="entry name" value="Phosphorylase Kinase, domain 1"/>
    <property type="match status" value="1"/>
</dbReference>
<dbReference type="InterPro" id="IPR051678">
    <property type="entry name" value="AGP_Transferase"/>
</dbReference>
<dbReference type="CDD" id="cd05155">
    <property type="entry name" value="APH_ChoK_like_1"/>
    <property type="match status" value="1"/>
</dbReference>
<organism evidence="2 3">
    <name type="scientific">Georgenia alba</name>
    <dbReference type="NCBI Taxonomy" id="2233858"/>
    <lineage>
        <taxon>Bacteria</taxon>
        <taxon>Bacillati</taxon>
        <taxon>Actinomycetota</taxon>
        <taxon>Actinomycetes</taxon>
        <taxon>Micrococcales</taxon>
        <taxon>Bogoriellaceae</taxon>
        <taxon>Georgenia</taxon>
    </lineage>
</organism>
<feature type="domain" description="Aminoglycoside phosphotransferase" evidence="1">
    <location>
        <begin position="239"/>
        <end position="291"/>
    </location>
</feature>
<protein>
    <submittedName>
        <fullName evidence="2">Aminoglycoside phosphotransferase family protein</fullName>
        <ecNumber evidence="2">2.7.-.-</ecNumber>
    </submittedName>
</protein>
<comment type="caution">
    <text evidence="2">The sequence shown here is derived from an EMBL/GenBank/DDBJ whole genome shotgun (WGS) entry which is preliminary data.</text>
</comment>
<reference evidence="3" key="1">
    <citation type="journal article" date="2019" name="Int. J. Syst. Evol. Microbiol.">
        <title>The Global Catalogue of Microorganisms (GCM) 10K type strain sequencing project: providing services to taxonomists for standard genome sequencing and annotation.</title>
        <authorList>
            <consortium name="The Broad Institute Genomics Platform"/>
            <consortium name="The Broad Institute Genome Sequencing Center for Infectious Disease"/>
            <person name="Wu L."/>
            <person name="Ma J."/>
        </authorList>
    </citation>
    <scope>NUCLEOTIDE SEQUENCE [LARGE SCALE GENOMIC DNA]</scope>
    <source>
        <strain evidence="3">JCM 1490</strain>
    </source>
</reference>
<dbReference type="RefSeq" id="WP_382390219.1">
    <property type="nucleotide sequence ID" value="NZ_JBHTCQ010000001.1"/>
</dbReference>
<dbReference type="EC" id="2.7.-.-" evidence="2"/>
<name>A0ABW2Q4V7_9MICO</name>
<dbReference type="InterPro" id="IPR011009">
    <property type="entry name" value="Kinase-like_dom_sf"/>
</dbReference>
<dbReference type="Gene3D" id="3.90.1200.10">
    <property type="match status" value="1"/>
</dbReference>
<dbReference type="SUPFAM" id="SSF56112">
    <property type="entry name" value="Protein kinase-like (PK-like)"/>
    <property type="match status" value="1"/>
</dbReference>
<dbReference type="InterPro" id="IPR002575">
    <property type="entry name" value="Aminoglycoside_PTrfase"/>
</dbReference>
<dbReference type="Pfam" id="PF01636">
    <property type="entry name" value="APH"/>
    <property type="match status" value="2"/>
</dbReference>
<sequence>MARMPAAEVDVDEALVRRMLAEQHPDLAGLPLALANEGWDNLVWRLGDDLAVRMPRRAAAVELVANEQRWLPELATRVQAAVDITLPVPVRTGRPTAEYPWSWSVVPWVDGRSAATVPLESRTPAAGPLAAVVRALHVPAPADYPVNPVRGIPLTTRDPYVRDRLARGAIPRGREVAALWEELVATEAWSGPPVWLHGDLHAHNIVLGEVGDAGASLGLVAAGSDGAGSSPSARSSLGLVAVVDFGDLTAGDPATDLATAWLTFDAAGRAAFRTELTGRYDDATWCRARGWALSMTTAMLDGSDDEPVLAALGREALAQILAG</sequence>
<feature type="domain" description="Aminoglycoside phosphotransferase" evidence="1">
    <location>
        <begin position="35"/>
        <end position="208"/>
    </location>
</feature>
<gene>
    <name evidence="2" type="ORF">ACFQQL_00670</name>
</gene>
<keyword evidence="3" id="KW-1185">Reference proteome</keyword>
<dbReference type="Proteomes" id="UP001596455">
    <property type="component" value="Unassembled WGS sequence"/>
</dbReference>
<keyword evidence="2" id="KW-0808">Transferase</keyword>